<dbReference type="AlphaFoldDB" id="A0A9N9A0W1"/>
<dbReference type="Proteomes" id="UP000789570">
    <property type="component" value="Unassembled WGS sequence"/>
</dbReference>
<accession>A0A9N9A0W1</accession>
<evidence type="ECO:0000313" key="2">
    <source>
        <dbReference type="Proteomes" id="UP000789570"/>
    </source>
</evidence>
<sequence length="192" mass="23618">MNQDNLYNKFVRELEKLGQMKKDYFDNKQLFYVRINMDDDINRRTVVNDIVQAIQSKVEKNLYIKYQNSLRFYNIMTQYKNKYYDENSKKVTQRLMDDIELNHSYQVIKKSIRIHHFFNCPKLIGINDAFKNCQISTREFYLLCDMKWTLFSKKYNFNDQYKEDYSFWKVKRRNWDNESEEESDKTISDLGE</sequence>
<dbReference type="OrthoDB" id="2375214at2759"/>
<keyword evidence="2" id="KW-1185">Reference proteome</keyword>
<gene>
    <name evidence="1" type="ORF">FCALED_LOCUS4340</name>
</gene>
<evidence type="ECO:0000313" key="1">
    <source>
        <dbReference type="EMBL" id="CAG8513878.1"/>
    </source>
</evidence>
<protein>
    <submittedName>
        <fullName evidence="1">4700_t:CDS:1</fullName>
    </submittedName>
</protein>
<comment type="caution">
    <text evidence="1">The sequence shown here is derived from an EMBL/GenBank/DDBJ whole genome shotgun (WGS) entry which is preliminary data.</text>
</comment>
<dbReference type="EMBL" id="CAJVPQ010000839">
    <property type="protein sequence ID" value="CAG8513878.1"/>
    <property type="molecule type" value="Genomic_DNA"/>
</dbReference>
<organism evidence="1 2">
    <name type="scientific">Funneliformis caledonium</name>
    <dbReference type="NCBI Taxonomy" id="1117310"/>
    <lineage>
        <taxon>Eukaryota</taxon>
        <taxon>Fungi</taxon>
        <taxon>Fungi incertae sedis</taxon>
        <taxon>Mucoromycota</taxon>
        <taxon>Glomeromycotina</taxon>
        <taxon>Glomeromycetes</taxon>
        <taxon>Glomerales</taxon>
        <taxon>Glomeraceae</taxon>
        <taxon>Funneliformis</taxon>
    </lineage>
</organism>
<proteinExistence type="predicted"/>
<name>A0A9N9A0W1_9GLOM</name>
<reference evidence="1" key="1">
    <citation type="submission" date="2021-06" db="EMBL/GenBank/DDBJ databases">
        <authorList>
            <person name="Kallberg Y."/>
            <person name="Tangrot J."/>
            <person name="Rosling A."/>
        </authorList>
    </citation>
    <scope>NUCLEOTIDE SEQUENCE</scope>
    <source>
        <strain evidence="1">UK204</strain>
    </source>
</reference>